<accession>A0A845SPN0</accession>
<keyword evidence="3" id="KW-1185">Reference proteome</keyword>
<comment type="caution">
    <text evidence="2">The sequence shown here is derived from an EMBL/GenBank/DDBJ whole genome shotgun (WGS) entry which is preliminary data.</text>
</comment>
<dbReference type="RefSeq" id="WP_162367199.1">
    <property type="nucleotide sequence ID" value="NZ_WUBS01000012.1"/>
</dbReference>
<feature type="domain" description="YjiS-like" evidence="1">
    <location>
        <begin position="33"/>
        <end position="66"/>
    </location>
</feature>
<sequence length="72" mass="8273">MKNTLKTCQTLPLTFEPGRAIAGQNPLAALYGRFKSWHLRRRNRLILSALSDDQLKDIGLSRSEVELYDKKK</sequence>
<reference evidence="2 3" key="2">
    <citation type="submission" date="2020-02" db="EMBL/GenBank/DDBJ databases">
        <title>The new genus of Enterobacteriales.</title>
        <authorList>
            <person name="Kim I.S."/>
        </authorList>
    </citation>
    <scope>NUCLEOTIDE SEQUENCE [LARGE SCALE GENOMIC DNA]</scope>
    <source>
        <strain evidence="2 3">SAP-6</strain>
    </source>
</reference>
<gene>
    <name evidence="2" type="ORF">GRH90_17280</name>
</gene>
<organism evidence="2 3">
    <name type="scientific">Acerihabitans arboris</name>
    <dbReference type="NCBI Taxonomy" id="2691583"/>
    <lineage>
        <taxon>Bacteria</taxon>
        <taxon>Pseudomonadati</taxon>
        <taxon>Pseudomonadota</taxon>
        <taxon>Gammaproteobacteria</taxon>
        <taxon>Enterobacterales</taxon>
        <taxon>Pectobacteriaceae</taxon>
        <taxon>Acerihabitans</taxon>
    </lineage>
</organism>
<dbReference type="EMBL" id="WUBS01000012">
    <property type="protein sequence ID" value="NDL64488.1"/>
    <property type="molecule type" value="Genomic_DNA"/>
</dbReference>
<proteinExistence type="predicted"/>
<evidence type="ECO:0000313" key="3">
    <source>
        <dbReference type="Proteomes" id="UP000461443"/>
    </source>
</evidence>
<protein>
    <submittedName>
        <fullName evidence="2">DUF1127 domain-containing protein</fullName>
    </submittedName>
</protein>
<name>A0A845SPN0_9GAMM</name>
<evidence type="ECO:0000313" key="2">
    <source>
        <dbReference type="EMBL" id="NDL64488.1"/>
    </source>
</evidence>
<dbReference type="Proteomes" id="UP000461443">
    <property type="component" value="Unassembled WGS sequence"/>
</dbReference>
<evidence type="ECO:0000259" key="1">
    <source>
        <dbReference type="Pfam" id="PF06568"/>
    </source>
</evidence>
<reference evidence="2 3" key="1">
    <citation type="submission" date="2019-12" db="EMBL/GenBank/DDBJ databases">
        <authorList>
            <person name="Lee S.D."/>
        </authorList>
    </citation>
    <scope>NUCLEOTIDE SEQUENCE [LARGE SCALE GENOMIC DNA]</scope>
    <source>
        <strain evidence="2 3">SAP-6</strain>
    </source>
</reference>
<dbReference type="InterPro" id="IPR009506">
    <property type="entry name" value="YjiS-like"/>
</dbReference>
<dbReference type="Pfam" id="PF06568">
    <property type="entry name" value="YjiS-like"/>
    <property type="match status" value="1"/>
</dbReference>
<dbReference type="AlphaFoldDB" id="A0A845SPN0"/>